<sequence>MNFLAFLYPSLNKRHSIGVSDATASPYRISHLHPGLTDNLLQKSEYGPGPARPPSSSLSTPLLFSEPKTSLSPATNKIPELAPNDKKQSNLEFKRSEIEYFAESESIEGGKVQYFCCKGLVKNSTAVVCKQHSPFSQGCESLTPTKGLL</sequence>
<proteinExistence type="predicted"/>
<gene>
    <name evidence="2" type="ORF">AVEN_145531_1</name>
</gene>
<protein>
    <submittedName>
        <fullName evidence="2">Uncharacterized protein</fullName>
    </submittedName>
</protein>
<organism evidence="2 3">
    <name type="scientific">Araneus ventricosus</name>
    <name type="common">Orbweaver spider</name>
    <name type="synonym">Epeira ventricosa</name>
    <dbReference type="NCBI Taxonomy" id="182803"/>
    <lineage>
        <taxon>Eukaryota</taxon>
        <taxon>Metazoa</taxon>
        <taxon>Ecdysozoa</taxon>
        <taxon>Arthropoda</taxon>
        <taxon>Chelicerata</taxon>
        <taxon>Arachnida</taxon>
        <taxon>Araneae</taxon>
        <taxon>Araneomorphae</taxon>
        <taxon>Entelegynae</taxon>
        <taxon>Araneoidea</taxon>
        <taxon>Araneidae</taxon>
        <taxon>Araneus</taxon>
    </lineage>
</organism>
<dbReference type="Proteomes" id="UP000499080">
    <property type="component" value="Unassembled WGS sequence"/>
</dbReference>
<keyword evidence="3" id="KW-1185">Reference proteome</keyword>
<feature type="compositionally biased region" description="Low complexity" evidence="1">
    <location>
        <begin position="54"/>
        <end position="67"/>
    </location>
</feature>
<reference evidence="2 3" key="1">
    <citation type="journal article" date="2019" name="Sci. Rep.">
        <title>Orb-weaving spider Araneus ventricosus genome elucidates the spidroin gene catalogue.</title>
        <authorList>
            <person name="Kono N."/>
            <person name="Nakamura H."/>
            <person name="Ohtoshi R."/>
            <person name="Moran D.A.P."/>
            <person name="Shinohara A."/>
            <person name="Yoshida Y."/>
            <person name="Fujiwara M."/>
            <person name="Mori M."/>
            <person name="Tomita M."/>
            <person name="Arakawa K."/>
        </authorList>
    </citation>
    <scope>NUCLEOTIDE SEQUENCE [LARGE SCALE GENOMIC DNA]</scope>
</reference>
<evidence type="ECO:0000256" key="1">
    <source>
        <dbReference type="SAM" id="MobiDB-lite"/>
    </source>
</evidence>
<dbReference type="EMBL" id="BGPR01030038">
    <property type="protein sequence ID" value="GBO02263.1"/>
    <property type="molecule type" value="Genomic_DNA"/>
</dbReference>
<evidence type="ECO:0000313" key="3">
    <source>
        <dbReference type="Proteomes" id="UP000499080"/>
    </source>
</evidence>
<comment type="caution">
    <text evidence="2">The sequence shown here is derived from an EMBL/GenBank/DDBJ whole genome shotgun (WGS) entry which is preliminary data.</text>
</comment>
<name>A0A4Y2TNR6_ARAVE</name>
<feature type="region of interest" description="Disordered" evidence="1">
    <location>
        <begin position="40"/>
        <end position="89"/>
    </location>
</feature>
<accession>A0A4Y2TNR6</accession>
<dbReference type="AlphaFoldDB" id="A0A4Y2TNR6"/>
<evidence type="ECO:0000313" key="2">
    <source>
        <dbReference type="EMBL" id="GBO02263.1"/>
    </source>
</evidence>